<accession>B6JUR6</accession>
<dbReference type="VEuPathDB" id="FungiDB:SJAG_00004"/>
<evidence type="ECO:0000256" key="3">
    <source>
        <dbReference type="ARBA" id="ARBA00022741"/>
    </source>
</evidence>
<keyword evidence="5" id="KW-0067">ATP-binding</keyword>
<dbReference type="InterPro" id="IPR008271">
    <property type="entry name" value="Ser/Thr_kinase_AS"/>
</dbReference>
<dbReference type="GO" id="GO:0005829">
    <property type="term" value="C:cytosol"/>
    <property type="evidence" value="ECO:0000318"/>
    <property type="project" value="GO_Central"/>
</dbReference>
<dbReference type="GO" id="GO:0000423">
    <property type="term" value="P:mitophagy"/>
    <property type="evidence" value="ECO:0000318"/>
    <property type="project" value="GO_Central"/>
</dbReference>
<dbReference type="SMART" id="SM00220">
    <property type="entry name" value="S_TKc"/>
    <property type="match status" value="1"/>
</dbReference>
<dbReference type="GO" id="GO:0061709">
    <property type="term" value="P:reticulophagy"/>
    <property type="evidence" value="ECO:0000318"/>
    <property type="project" value="GO_Central"/>
</dbReference>
<dbReference type="PROSITE" id="PS00108">
    <property type="entry name" value="PROTEIN_KINASE_ST"/>
    <property type="match status" value="1"/>
</dbReference>
<dbReference type="GO" id="GO:0034727">
    <property type="term" value="P:piecemeal microautophagy of the nucleus"/>
    <property type="evidence" value="ECO:0000318"/>
    <property type="project" value="GO_Central"/>
</dbReference>
<dbReference type="InterPro" id="IPR011009">
    <property type="entry name" value="Kinase-like_dom_sf"/>
</dbReference>
<keyword evidence="3" id="KW-0547">Nucleotide-binding</keyword>
<dbReference type="OrthoDB" id="10252171at2759"/>
<evidence type="ECO:0000259" key="6">
    <source>
        <dbReference type="PROSITE" id="PS50011"/>
    </source>
</evidence>
<dbReference type="Pfam" id="PF00069">
    <property type="entry name" value="Pkinase"/>
    <property type="match status" value="1"/>
</dbReference>
<dbReference type="AlphaFoldDB" id="B6JUR6"/>
<dbReference type="GO" id="GO:0005776">
    <property type="term" value="C:autophagosome"/>
    <property type="evidence" value="ECO:0000318"/>
    <property type="project" value="GO_Central"/>
</dbReference>
<name>B6JUR6_SCHJY</name>
<proteinExistence type="predicted"/>
<dbReference type="InterPro" id="IPR045269">
    <property type="entry name" value="Atg1-like"/>
</dbReference>
<keyword evidence="4 7" id="KW-0418">Kinase</keyword>
<protein>
    <recommendedName>
        <fullName evidence="1">non-specific serine/threonine protein kinase</fullName>
        <ecNumber evidence="1">2.7.11.1</ecNumber>
    </recommendedName>
</protein>
<dbReference type="GO" id="GO:0000407">
    <property type="term" value="C:phagophore assembly site"/>
    <property type="evidence" value="ECO:0000318"/>
    <property type="project" value="GO_Central"/>
</dbReference>
<keyword evidence="2" id="KW-0808">Transferase</keyword>
<dbReference type="GO" id="GO:0010506">
    <property type="term" value="P:regulation of autophagy"/>
    <property type="evidence" value="ECO:0000318"/>
    <property type="project" value="GO_Central"/>
</dbReference>
<dbReference type="GO" id="GO:0004674">
    <property type="term" value="F:protein serine/threonine kinase activity"/>
    <property type="evidence" value="ECO:0000318"/>
    <property type="project" value="GO_Central"/>
</dbReference>
<dbReference type="GO" id="GO:0042594">
    <property type="term" value="P:response to starvation"/>
    <property type="evidence" value="ECO:0000318"/>
    <property type="project" value="GO_Central"/>
</dbReference>
<dbReference type="SUPFAM" id="SSF56112">
    <property type="entry name" value="Protein kinase-like (PK-like)"/>
    <property type="match status" value="1"/>
</dbReference>
<dbReference type="PROSITE" id="PS50011">
    <property type="entry name" value="PROTEIN_KINASE_DOM"/>
    <property type="match status" value="1"/>
</dbReference>
<dbReference type="Gene3D" id="1.10.510.10">
    <property type="entry name" value="Transferase(Phosphotransferase) domain 1"/>
    <property type="match status" value="1"/>
</dbReference>
<dbReference type="CDD" id="cd14014">
    <property type="entry name" value="STKc_PknB_like"/>
    <property type="match status" value="1"/>
</dbReference>
<dbReference type="GeneID" id="7050980"/>
<dbReference type="RefSeq" id="XP_002171313.1">
    <property type="nucleotide sequence ID" value="XM_002171277.2"/>
</dbReference>
<dbReference type="GO" id="GO:0034045">
    <property type="term" value="C:phagophore assembly site membrane"/>
    <property type="evidence" value="ECO:0000318"/>
    <property type="project" value="GO_Central"/>
</dbReference>
<dbReference type="EC" id="2.7.11.1" evidence="1"/>
<gene>
    <name evidence="7" type="ORF">SJAG_00004</name>
</gene>
<dbReference type="eggNOG" id="KOG0586">
    <property type="taxonomic scope" value="Eukaryota"/>
</dbReference>
<dbReference type="PANTHER" id="PTHR24348">
    <property type="entry name" value="SERINE/THREONINE-PROTEIN KINASE UNC-51-RELATED"/>
    <property type="match status" value="1"/>
</dbReference>
<evidence type="ECO:0000256" key="5">
    <source>
        <dbReference type="ARBA" id="ARBA00022840"/>
    </source>
</evidence>
<dbReference type="GO" id="GO:0005737">
    <property type="term" value="C:cytoplasm"/>
    <property type="evidence" value="ECO:0000318"/>
    <property type="project" value="GO_Central"/>
</dbReference>
<dbReference type="OMA" id="SFLMEYC"/>
<evidence type="ECO:0000313" key="8">
    <source>
        <dbReference type="Proteomes" id="UP000001744"/>
    </source>
</evidence>
<dbReference type="GO" id="GO:0000045">
    <property type="term" value="P:autophagosome assembly"/>
    <property type="evidence" value="ECO:0000318"/>
    <property type="project" value="GO_Central"/>
</dbReference>
<dbReference type="InterPro" id="IPR000719">
    <property type="entry name" value="Prot_kinase_dom"/>
</dbReference>
<reference evidence="7 8" key="1">
    <citation type="journal article" date="2011" name="Science">
        <title>Comparative functional genomics of the fission yeasts.</title>
        <authorList>
            <person name="Rhind N."/>
            <person name="Chen Z."/>
            <person name="Yassour M."/>
            <person name="Thompson D.A."/>
            <person name="Haas B.J."/>
            <person name="Habib N."/>
            <person name="Wapinski I."/>
            <person name="Roy S."/>
            <person name="Lin M.F."/>
            <person name="Heiman D.I."/>
            <person name="Young S.K."/>
            <person name="Furuya K."/>
            <person name="Guo Y."/>
            <person name="Pidoux A."/>
            <person name="Chen H.M."/>
            <person name="Robbertse B."/>
            <person name="Goldberg J.M."/>
            <person name="Aoki K."/>
            <person name="Bayne E.H."/>
            <person name="Berlin A.M."/>
            <person name="Desjardins C.A."/>
            <person name="Dobbs E."/>
            <person name="Dukaj L."/>
            <person name="Fan L."/>
            <person name="FitzGerald M.G."/>
            <person name="French C."/>
            <person name="Gujja S."/>
            <person name="Hansen K."/>
            <person name="Keifenheim D."/>
            <person name="Levin J.Z."/>
            <person name="Mosher R.A."/>
            <person name="Mueller C.A."/>
            <person name="Pfiffner J."/>
            <person name="Priest M."/>
            <person name="Russ C."/>
            <person name="Smialowska A."/>
            <person name="Swoboda P."/>
            <person name="Sykes S.M."/>
            <person name="Vaughn M."/>
            <person name="Vengrova S."/>
            <person name="Yoder R."/>
            <person name="Zeng Q."/>
            <person name="Allshire R."/>
            <person name="Baulcombe D."/>
            <person name="Birren B.W."/>
            <person name="Brown W."/>
            <person name="Ekwall K."/>
            <person name="Kellis M."/>
            <person name="Leatherwood J."/>
            <person name="Levin H."/>
            <person name="Margalit H."/>
            <person name="Martienssen R."/>
            <person name="Nieduszynski C.A."/>
            <person name="Spatafora J.W."/>
            <person name="Friedman N."/>
            <person name="Dalgaard J.Z."/>
            <person name="Baumann P."/>
            <person name="Niki H."/>
            <person name="Regev A."/>
            <person name="Nusbaum C."/>
        </authorList>
    </citation>
    <scope>NUCLEOTIDE SEQUENCE [LARGE SCALE GENOMIC DNA]</scope>
    <source>
        <strain evidence="8">yFS275 / FY16936</strain>
    </source>
</reference>
<feature type="domain" description="Protein kinase" evidence="6">
    <location>
        <begin position="17"/>
        <end position="267"/>
    </location>
</feature>
<organism evidence="7 8">
    <name type="scientific">Schizosaccharomyces japonicus (strain yFS275 / FY16936)</name>
    <name type="common">Fission yeast</name>
    <dbReference type="NCBI Taxonomy" id="402676"/>
    <lineage>
        <taxon>Eukaryota</taxon>
        <taxon>Fungi</taxon>
        <taxon>Dikarya</taxon>
        <taxon>Ascomycota</taxon>
        <taxon>Taphrinomycotina</taxon>
        <taxon>Schizosaccharomycetes</taxon>
        <taxon>Schizosaccharomycetales</taxon>
        <taxon>Schizosaccharomycetaceae</taxon>
        <taxon>Schizosaccharomyces</taxon>
    </lineage>
</organism>
<dbReference type="EMBL" id="KE651166">
    <property type="protein sequence ID" value="EEB05020.1"/>
    <property type="molecule type" value="Genomic_DNA"/>
</dbReference>
<dbReference type="JaponicusDB" id="SJAG_00004"/>
<dbReference type="PANTHER" id="PTHR24348:SF22">
    <property type="entry name" value="NON-SPECIFIC SERINE_THREONINE PROTEIN KINASE"/>
    <property type="match status" value="1"/>
</dbReference>
<evidence type="ECO:0000256" key="4">
    <source>
        <dbReference type="ARBA" id="ARBA00022777"/>
    </source>
</evidence>
<sequence>MLDISTRSIDQFPFGDLRILSRAGRGNFSVYVVRLASDPDKKVMALKLAKLDPSPLNGSSRGLFREFKILRSLQHPNIIKVFRGFNNGLCFSFLMEYCPYGSLEAYIKHGDLDIVSLKKLTRQIGSALEYLHSKSIAHYDVKAANVLITPSFDFKLTDFDNASDALVEQHGIRGTFAYLAPEIMMGKAYNMSVDIWAFGVLLYFAAYHSLPFPEIDNALNMLKAVCKRNVSFPGTMPLQFEYLLQRMLEINPELRLTWNEFRAVKFYS</sequence>
<dbReference type="STRING" id="402676.B6JUR6"/>
<evidence type="ECO:0000313" key="7">
    <source>
        <dbReference type="EMBL" id="EEB05020.1"/>
    </source>
</evidence>
<evidence type="ECO:0000256" key="2">
    <source>
        <dbReference type="ARBA" id="ARBA00022679"/>
    </source>
</evidence>
<dbReference type="HOGENOM" id="CLU_000288_63_0_1"/>
<dbReference type="Proteomes" id="UP000001744">
    <property type="component" value="Unassembled WGS sequence"/>
</dbReference>
<keyword evidence="8" id="KW-1185">Reference proteome</keyword>
<evidence type="ECO:0000256" key="1">
    <source>
        <dbReference type="ARBA" id="ARBA00012513"/>
    </source>
</evidence>
<dbReference type="GO" id="GO:0005524">
    <property type="term" value="F:ATP binding"/>
    <property type="evidence" value="ECO:0007669"/>
    <property type="project" value="UniProtKB-KW"/>
</dbReference>